<evidence type="ECO:0000256" key="2">
    <source>
        <dbReference type="ARBA" id="ARBA00022730"/>
    </source>
</evidence>
<evidence type="ECO:0000313" key="9">
    <source>
        <dbReference type="Proteomes" id="UP000663801"/>
    </source>
</evidence>
<reference evidence="8" key="1">
    <citation type="submission" date="2021-01" db="EMBL/GenBank/DDBJ databases">
        <title>KCTC 19127 draft genome.</title>
        <authorList>
            <person name="An D."/>
        </authorList>
    </citation>
    <scope>NUCLEOTIDE SEQUENCE</scope>
    <source>
        <strain evidence="8">KCTC 19127</strain>
    </source>
</reference>
<dbReference type="GO" id="GO:0003735">
    <property type="term" value="F:structural constituent of ribosome"/>
    <property type="evidence" value="ECO:0007669"/>
    <property type="project" value="InterPro"/>
</dbReference>
<protein>
    <recommendedName>
        <fullName evidence="6 7">Large ribosomal subunit protein uL18</fullName>
    </recommendedName>
</protein>
<evidence type="ECO:0000256" key="4">
    <source>
        <dbReference type="ARBA" id="ARBA00022980"/>
    </source>
</evidence>
<evidence type="ECO:0000313" key="8">
    <source>
        <dbReference type="EMBL" id="MBM9475873.1"/>
    </source>
</evidence>
<dbReference type="PANTHER" id="PTHR12899:SF3">
    <property type="entry name" value="LARGE RIBOSOMAL SUBUNIT PROTEIN UL18M"/>
    <property type="match status" value="1"/>
</dbReference>
<dbReference type="Pfam" id="PF00861">
    <property type="entry name" value="Ribosomal_L18p"/>
    <property type="match status" value="1"/>
</dbReference>
<dbReference type="Gene3D" id="3.30.420.100">
    <property type="match status" value="1"/>
</dbReference>
<evidence type="ECO:0000256" key="3">
    <source>
        <dbReference type="ARBA" id="ARBA00022884"/>
    </source>
</evidence>
<name>A0A939BZM6_9ACTN</name>
<comment type="caution">
    <text evidence="8">The sequence shown here is derived from an EMBL/GenBank/DDBJ whole genome shotgun (WGS) entry which is preliminary data.</text>
</comment>
<comment type="subunit">
    <text evidence="7">Part of the 50S ribosomal subunit; part of the 5S rRNA/L5/L18/L25 subcomplex. Contacts the 5S and 23S rRNAs.</text>
</comment>
<sequence length="122" mass="13068">MAANVSQARARSRARRHFRLRKKVVGTAVRPRLVVTRSARHINAQLVDDSVGRTVASASTLEVDLRNDEGDKSAKAKLVGQLLAQRAQAAGYSSAVFDRGGDKYHGRIAALADGARGAGLEF</sequence>
<dbReference type="FunFam" id="3.30.420.100:FF:000001">
    <property type="entry name" value="50S ribosomal protein L18"/>
    <property type="match status" value="1"/>
</dbReference>
<dbReference type="AlphaFoldDB" id="A0A939BZM6"/>
<dbReference type="CDD" id="cd00432">
    <property type="entry name" value="Ribosomal_L18_L5e"/>
    <property type="match status" value="1"/>
</dbReference>
<comment type="similarity">
    <text evidence="1 7">Belongs to the universal ribosomal protein uL18 family.</text>
</comment>
<dbReference type="PANTHER" id="PTHR12899">
    <property type="entry name" value="39S RIBOSOMAL PROTEIN L18, MITOCHONDRIAL"/>
    <property type="match status" value="1"/>
</dbReference>
<evidence type="ECO:0000256" key="1">
    <source>
        <dbReference type="ARBA" id="ARBA00007116"/>
    </source>
</evidence>
<dbReference type="EMBL" id="JAERWL010000005">
    <property type="protein sequence ID" value="MBM9475873.1"/>
    <property type="molecule type" value="Genomic_DNA"/>
</dbReference>
<organism evidence="8 9">
    <name type="scientific">Nakamurella flavida</name>
    <dbReference type="NCBI Taxonomy" id="363630"/>
    <lineage>
        <taxon>Bacteria</taxon>
        <taxon>Bacillati</taxon>
        <taxon>Actinomycetota</taxon>
        <taxon>Actinomycetes</taxon>
        <taxon>Nakamurellales</taxon>
        <taxon>Nakamurellaceae</taxon>
        <taxon>Nakamurella</taxon>
    </lineage>
</organism>
<keyword evidence="3 7" id="KW-0694">RNA-binding</keyword>
<keyword evidence="9" id="KW-1185">Reference proteome</keyword>
<dbReference type="HAMAP" id="MF_01337_B">
    <property type="entry name" value="Ribosomal_uL18_B"/>
    <property type="match status" value="1"/>
</dbReference>
<dbReference type="RefSeq" id="WP_205256086.1">
    <property type="nucleotide sequence ID" value="NZ_BAAAPV010000002.1"/>
</dbReference>
<dbReference type="GO" id="GO:0022625">
    <property type="term" value="C:cytosolic large ribosomal subunit"/>
    <property type="evidence" value="ECO:0007669"/>
    <property type="project" value="TreeGrafter"/>
</dbReference>
<dbReference type="InterPro" id="IPR005484">
    <property type="entry name" value="Ribosomal_uL18_bac/plant/anim"/>
</dbReference>
<comment type="function">
    <text evidence="7">This is one of the proteins that bind and probably mediate the attachment of the 5S RNA into the large ribosomal subunit, where it forms part of the central protuberance.</text>
</comment>
<keyword evidence="2 7" id="KW-0699">rRNA-binding</keyword>
<gene>
    <name evidence="7 8" type="primary">rplR</name>
    <name evidence="8" type="ORF">JL107_05415</name>
</gene>
<dbReference type="SUPFAM" id="SSF53137">
    <property type="entry name" value="Translational machinery components"/>
    <property type="match status" value="1"/>
</dbReference>
<dbReference type="NCBIfam" id="TIGR00060">
    <property type="entry name" value="L18_bact"/>
    <property type="match status" value="1"/>
</dbReference>
<evidence type="ECO:0000256" key="7">
    <source>
        <dbReference type="HAMAP-Rule" id="MF_01337"/>
    </source>
</evidence>
<dbReference type="InterPro" id="IPR057268">
    <property type="entry name" value="Ribosomal_L18"/>
</dbReference>
<proteinExistence type="inferred from homology"/>
<keyword evidence="5 7" id="KW-0687">Ribonucleoprotein</keyword>
<evidence type="ECO:0000256" key="6">
    <source>
        <dbReference type="ARBA" id="ARBA00035197"/>
    </source>
</evidence>
<dbReference type="InterPro" id="IPR004389">
    <property type="entry name" value="Ribosomal_uL18_bac-type"/>
</dbReference>
<evidence type="ECO:0000256" key="5">
    <source>
        <dbReference type="ARBA" id="ARBA00023274"/>
    </source>
</evidence>
<dbReference type="GO" id="GO:0006412">
    <property type="term" value="P:translation"/>
    <property type="evidence" value="ECO:0007669"/>
    <property type="project" value="UniProtKB-UniRule"/>
</dbReference>
<dbReference type="Proteomes" id="UP000663801">
    <property type="component" value="Unassembled WGS sequence"/>
</dbReference>
<keyword evidence="4 7" id="KW-0689">Ribosomal protein</keyword>
<dbReference type="GO" id="GO:0008097">
    <property type="term" value="F:5S rRNA binding"/>
    <property type="evidence" value="ECO:0007669"/>
    <property type="project" value="TreeGrafter"/>
</dbReference>
<accession>A0A939BZM6</accession>